<dbReference type="OrthoDB" id="5981177at2759"/>
<dbReference type="CDD" id="cd12257">
    <property type="entry name" value="RRM1_RBM26_like"/>
    <property type="match status" value="1"/>
</dbReference>
<feature type="compositionally biased region" description="Basic and acidic residues" evidence="7">
    <location>
        <begin position="221"/>
        <end position="251"/>
    </location>
</feature>
<dbReference type="SMART" id="SM00356">
    <property type="entry name" value="ZnF_C3H1"/>
    <property type="match status" value="1"/>
</dbReference>
<feature type="compositionally biased region" description="Polar residues" evidence="7">
    <location>
        <begin position="713"/>
        <end position="723"/>
    </location>
</feature>
<dbReference type="AlphaFoldDB" id="A0A7M5X357"/>
<dbReference type="InterPro" id="IPR045137">
    <property type="entry name" value="RBM26/27"/>
</dbReference>
<keyword evidence="4" id="KW-0694">RNA-binding</keyword>
<feature type="domain" description="C3H1-type" evidence="8">
    <location>
        <begin position="245"/>
        <end position="273"/>
    </location>
</feature>
<feature type="compositionally biased region" description="Low complexity" evidence="7">
    <location>
        <begin position="211"/>
        <end position="220"/>
    </location>
</feature>
<evidence type="ECO:0000256" key="6">
    <source>
        <dbReference type="SAM" id="Coils"/>
    </source>
</evidence>
<feature type="region of interest" description="Disordered" evidence="7">
    <location>
        <begin position="82"/>
        <end position="251"/>
    </location>
</feature>
<dbReference type="SUPFAM" id="SSF90229">
    <property type="entry name" value="CCCH zinc finger"/>
    <property type="match status" value="1"/>
</dbReference>
<reference evidence="9" key="1">
    <citation type="submission" date="2021-01" db="UniProtKB">
        <authorList>
            <consortium name="EnsemblMetazoa"/>
        </authorList>
    </citation>
    <scope>IDENTIFICATION</scope>
</reference>
<dbReference type="Proteomes" id="UP000594262">
    <property type="component" value="Unplaced"/>
</dbReference>
<evidence type="ECO:0000313" key="10">
    <source>
        <dbReference type="Proteomes" id="UP000594262"/>
    </source>
</evidence>
<name>A0A7M5X357_9CNID</name>
<dbReference type="Gene3D" id="1.20.1390.10">
    <property type="entry name" value="PWI domain"/>
    <property type="match status" value="1"/>
</dbReference>
<evidence type="ECO:0000256" key="2">
    <source>
        <dbReference type="ARBA" id="ARBA00022771"/>
    </source>
</evidence>
<keyword evidence="2 5" id="KW-0863">Zinc-finger</keyword>
<feature type="zinc finger region" description="C3H1-type" evidence="5">
    <location>
        <begin position="245"/>
        <end position="273"/>
    </location>
</feature>
<dbReference type="InterPro" id="IPR000571">
    <property type="entry name" value="Znf_CCCH"/>
</dbReference>
<evidence type="ECO:0000256" key="1">
    <source>
        <dbReference type="ARBA" id="ARBA00022723"/>
    </source>
</evidence>
<dbReference type="InterPro" id="IPR002483">
    <property type="entry name" value="PWI_dom"/>
</dbReference>
<sequence length="730" mass="81892">MIIESVDSLKTWLVKELEPICDADPAALAKYVIALVKKEKSEADLKALCEDQLDVFLGEETRQFVGNLFKALGDNSYLPPAPLLTQPTVEEPIKEVEQKGTKRKSFEETPKDDFEKLAKTEKNTDVGKVVSDKENIDNVDNSNNDGSKNENNISEGNATENNRLQVERSDDVRMRSVSKDRSMKSMSPRARHRTRRSSRSPNRSSRHSRHMPSGSGSSRSTRSDKSRDSRSNRDNGRRTKSSRREATRERCRDYEEKGYCMLGETCRFDHGRDPVEVDDRNLPHMLSLATANTFPPSSQPNNAATMANPSVPVFQNVIGQRPMVPPIGTANLNTSLTTVQVQNTRPSPVEINTQVPIFRPRNPMALFRNISPTGVPPAIPGQPTPPQAAIPHQQPPISETYNPEQPSILETDEVLKETKISVDKVKEDADRSQDELVQIAMGNVPLTPILGQQPTFPINGAQTMNFPDLIQPQHIMRPAEPMKQVVRVTGNKPYHGGKNTCLEIRKIPGELNNMVKLSEHFQKFGTITKLQSPFDADPQGALIEFATNREAYAAYSSPEAILGNRFIKMFWHKPAKDANNPHNGGKDNVRGIGATSTTSEIKTETSAPLPPPEPKKVAKAGELYFRNPKSDPKLIQMEKKKELEQLKNELRKKKQKSYEDLVEKQKQILSKLQEKGLSKEEKTKLMKTFSTCDTTIKKLKHEIQRRNCPSKGCTKSSSSQTVQKYEERDS</sequence>
<evidence type="ECO:0000256" key="4">
    <source>
        <dbReference type="ARBA" id="ARBA00022884"/>
    </source>
</evidence>
<dbReference type="Pfam" id="PF00642">
    <property type="entry name" value="zf-CCCH"/>
    <property type="match status" value="1"/>
</dbReference>
<dbReference type="SUPFAM" id="SSF54928">
    <property type="entry name" value="RNA-binding domain, RBD"/>
    <property type="match status" value="1"/>
</dbReference>
<accession>A0A7M5X357</accession>
<dbReference type="PANTHER" id="PTHR14398:SF0">
    <property type="entry name" value="ZINC FINGER PROTEIN SWM"/>
    <property type="match status" value="1"/>
</dbReference>
<dbReference type="PROSITE" id="PS50103">
    <property type="entry name" value="ZF_C3H1"/>
    <property type="match status" value="1"/>
</dbReference>
<feature type="compositionally biased region" description="Basic and acidic residues" evidence="7">
    <location>
        <begin position="165"/>
        <end position="183"/>
    </location>
</feature>
<dbReference type="GO" id="GO:0008270">
    <property type="term" value="F:zinc ion binding"/>
    <property type="evidence" value="ECO:0007669"/>
    <property type="project" value="UniProtKB-KW"/>
</dbReference>
<feature type="compositionally biased region" description="Polar residues" evidence="7">
    <location>
        <begin position="155"/>
        <end position="164"/>
    </location>
</feature>
<evidence type="ECO:0000259" key="8">
    <source>
        <dbReference type="PROSITE" id="PS50103"/>
    </source>
</evidence>
<dbReference type="FunFam" id="3.30.70.330:FF:000208">
    <property type="entry name" value="RNA-binding protein 27 isoform X2"/>
    <property type="match status" value="1"/>
</dbReference>
<keyword evidence="6" id="KW-0175">Coiled coil</keyword>
<feature type="compositionally biased region" description="Low complexity" evidence="7">
    <location>
        <begin position="141"/>
        <end position="154"/>
    </location>
</feature>
<evidence type="ECO:0000256" key="3">
    <source>
        <dbReference type="ARBA" id="ARBA00022833"/>
    </source>
</evidence>
<evidence type="ECO:0000256" key="5">
    <source>
        <dbReference type="PROSITE-ProRule" id="PRU00723"/>
    </source>
</evidence>
<feature type="compositionally biased region" description="Basic and acidic residues" evidence="7">
    <location>
        <begin position="91"/>
        <end position="136"/>
    </location>
</feature>
<dbReference type="Gene3D" id="3.30.70.330">
    <property type="match status" value="1"/>
</dbReference>
<feature type="region of interest" description="Disordered" evidence="7">
    <location>
        <begin position="703"/>
        <end position="730"/>
    </location>
</feature>
<dbReference type="RefSeq" id="XP_066932842.1">
    <property type="nucleotide sequence ID" value="XM_067076741.1"/>
</dbReference>
<evidence type="ECO:0000313" key="9">
    <source>
        <dbReference type="EnsemblMetazoa" id="CLYHEMP017022.1"/>
    </source>
</evidence>
<dbReference type="GeneID" id="136820552"/>
<dbReference type="EnsemblMetazoa" id="CLYHEMT017022.1">
    <property type="protein sequence ID" value="CLYHEMP017022.1"/>
    <property type="gene ID" value="CLYHEMG017022"/>
</dbReference>
<protein>
    <recommendedName>
        <fullName evidence="8">C3H1-type domain-containing protein</fullName>
    </recommendedName>
</protein>
<feature type="coiled-coil region" evidence="6">
    <location>
        <begin position="633"/>
        <end position="675"/>
    </location>
</feature>
<proteinExistence type="predicted"/>
<organism evidence="9 10">
    <name type="scientific">Clytia hemisphaerica</name>
    <dbReference type="NCBI Taxonomy" id="252671"/>
    <lineage>
        <taxon>Eukaryota</taxon>
        <taxon>Metazoa</taxon>
        <taxon>Cnidaria</taxon>
        <taxon>Hydrozoa</taxon>
        <taxon>Hydroidolina</taxon>
        <taxon>Leptothecata</taxon>
        <taxon>Obeliida</taxon>
        <taxon>Clytiidae</taxon>
        <taxon>Clytia</taxon>
    </lineage>
</organism>
<dbReference type="InterPro" id="IPR035979">
    <property type="entry name" value="RBD_domain_sf"/>
</dbReference>
<keyword evidence="3 5" id="KW-0862">Zinc</keyword>
<keyword evidence="1 5" id="KW-0479">Metal-binding</keyword>
<keyword evidence="10" id="KW-1185">Reference proteome</keyword>
<dbReference type="PANTHER" id="PTHR14398">
    <property type="entry name" value="RNA RECOGNITION RRM/RNP DOMAIN"/>
    <property type="match status" value="1"/>
</dbReference>
<dbReference type="InterPro" id="IPR012677">
    <property type="entry name" value="Nucleotide-bd_a/b_plait_sf"/>
</dbReference>
<feature type="compositionally biased region" description="Low complexity" evidence="7">
    <location>
        <begin position="595"/>
        <end position="606"/>
    </location>
</feature>
<feature type="compositionally biased region" description="Basic residues" evidence="7">
    <location>
        <begin position="189"/>
        <end position="210"/>
    </location>
</feature>
<dbReference type="GO" id="GO:0003723">
    <property type="term" value="F:RNA binding"/>
    <property type="evidence" value="ECO:0007669"/>
    <property type="project" value="UniProtKB-KW"/>
</dbReference>
<evidence type="ECO:0000256" key="7">
    <source>
        <dbReference type="SAM" id="MobiDB-lite"/>
    </source>
</evidence>
<feature type="region of interest" description="Disordered" evidence="7">
    <location>
        <begin position="577"/>
        <end position="616"/>
    </location>
</feature>
<dbReference type="InterPro" id="IPR036855">
    <property type="entry name" value="Znf_CCCH_sf"/>
</dbReference>
<dbReference type="Pfam" id="PF01480">
    <property type="entry name" value="PWI"/>
    <property type="match status" value="1"/>
</dbReference>
<dbReference type="GO" id="GO:0005634">
    <property type="term" value="C:nucleus"/>
    <property type="evidence" value="ECO:0007669"/>
    <property type="project" value="TreeGrafter"/>
</dbReference>